<evidence type="ECO:0000256" key="13">
    <source>
        <dbReference type="SAM" id="MobiDB-lite"/>
    </source>
</evidence>
<comment type="caution">
    <text evidence="17">The sequence shown here is derived from an EMBL/GenBank/DDBJ whole genome shotgun (WGS) entry which is preliminary data.</text>
</comment>
<dbReference type="PANTHER" id="PTHR42643">
    <property type="entry name" value="IONOTROPIC RECEPTOR 20A-RELATED"/>
    <property type="match status" value="1"/>
</dbReference>
<feature type="non-terminal residue" evidence="17">
    <location>
        <position position="747"/>
    </location>
</feature>
<evidence type="ECO:0000256" key="11">
    <source>
        <dbReference type="ARBA" id="ARBA00023286"/>
    </source>
</evidence>
<evidence type="ECO:0000313" key="18">
    <source>
        <dbReference type="Proteomes" id="UP000747542"/>
    </source>
</evidence>
<dbReference type="InterPro" id="IPR019594">
    <property type="entry name" value="Glu/Gly-bd"/>
</dbReference>
<evidence type="ECO:0000256" key="12">
    <source>
        <dbReference type="ARBA" id="ARBA00023303"/>
    </source>
</evidence>
<dbReference type="Pfam" id="PF00060">
    <property type="entry name" value="Lig_chan"/>
    <property type="match status" value="1"/>
</dbReference>
<keyword evidence="4" id="KW-1003">Cell membrane</keyword>
<keyword evidence="10" id="KW-0325">Glycoprotein</keyword>
<keyword evidence="7" id="KW-0406">Ion transport</keyword>
<evidence type="ECO:0000256" key="3">
    <source>
        <dbReference type="ARBA" id="ARBA00022448"/>
    </source>
</evidence>
<keyword evidence="5 14" id="KW-0812">Transmembrane</keyword>
<dbReference type="Gene3D" id="3.40.190.10">
    <property type="entry name" value="Periplasmic binding protein-like II"/>
    <property type="match status" value="1"/>
</dbReference>
<feature type="domain" description="Ionotropic glutamate receptor L-glutamate and glycine-binding" evidence="16">
    <location>
        <begin position="353"/>
        <end position="463"/>
    </location>
</feature>
<comment type="subcellular location">
    <subcellularLocation>
        <location evidence="1">Cell membrane</location>
        <topology evidence="1">Multi-pass membrane protein</topology>
    </subcellularLocation>
</comment>
<feature type="transmembrane region" description="Helical" evidence="14">
    <location>
        <begin position="715"/>
        <end position="733"/>
    </location>
</feature>
<dbReference type="PANTHER" id="PTHR42643:SF30">
    <property type="entry name" value="IONOTROPIC RECEPTOR 40A-RELATED"/>
    <property type="match status" value="1"/>
</dbReference>
<feature type="domain" description="Ionotropic glutamate receptor C-terminal" evidence="15">
    <location>
        <begin position="484"/>
        <end position="723"/>
    </location>
</feature>
<evidence type="ECO:0000256" key="10">
    <source>
        <dbReference type="ARBA" id="ARBA00023180"/>
    </source>
</evidence>
<feature type="region of interest" description="Disordered" evidence="13">
    <location>
        <begin position="1"/>
        <end position="27"/>
    </location>
</feature>
<keyword evidence="8 14" id="KW-0472">Membrane</keyword>
<dbReference type="Proteomes" id="UP000747542">
    <property type="component" value="Unassembled WGS sequence"/>
</dbReference>
<keyword evidence="11" id="KW-1071">Ligand-gated ion channel</keyword>
<evidence type="ECO:0000256" key="8">
    <source>
        <dbReference type="ARBA" id="ARBA00023136"/>
    </source>
</evidence>
<keyword evidence="18" id="KW-1185">Reference proteome</keyword>
<dbReference type="Pfam" id="PF10613">
    <property type="entry name" value="Lig_chan-Glu_bd"/>
    <property type="match status" value="1"/>
</dbReference>
<evidence type="ECO:0000256" key="14">
    <source>
        <dbReference type="SAM" id="Phobius"/>
    </source>
</evidence>
<dbReference type="EMBL" id="JAHLQT010020073">
    <property type="protein sequence ID" value="KAG7168337.1"/>
    <property type="molecule type" value="Genomic_DNA"/>
</dbReference>
<organism evidence="17 18">
    <name type="scientific">Homarus americanus</name>
    <name type="common">American lobster</name>
    <dbReference type="NCBI Taxonomy" id="6706"/>
    <lineage>
        <taxon>Eukaryota</taxon>
        <taxon>Metazoa</taxon>
        <taxon>Ecdysozoa</taxon>
        <taxon>Arthropoda</taxon>
        <taxon>Crustacea</taxon>
        <taxon>Multicrustacea</taxon>
        <taxon>Malacostraca</taxon>
        <taxon>Eumalacostraca</taxon>
        <taxon>Eucarida</taxon>
        <taxon>Decapoda</taxon>
        <taxon>Pleocyemata</taxon>
        <taxon>Astacidea</taxon>
        <taxon>Nephropoidea</taxon>
        <taxon>Nephropidae</taxon>
        <taxon>Homarus</taxon>
    </lineage>
</organism>
<proteinExistence type="inferred from homology"/>
<evidence type="ECO:0000256" key="6">
    <source>
        <dbReference type="ARBA" id="ARBA00022989"/>
    </source>
</evidence>
<dbReference type="InterPro" id="IPR001320">
    <property type="entry name" value="Iontro_rcpt_C"/>
</dbReference>
<dbReference type="AlphaFoldDB" id="A0A8J5MYS7"/>
<protein>
    <submittedName>
        <fullName evidence="17">Ionotropic receptor 21a-like 2</fullName>
    </submittedName>
</protein>
<keyword evidence="12" id="KW-0407">Ion channel</keyword>
<dbReference type="InterPro" id="IPR052192">
    <property type="entry name" value="Insect_Ionotropic_Sensory_Rcpt"/>
</dbReference>
<dbReference type="SUPFAM" id="SSF53850">
    <property type="entry name" value="Periplasmic binding protein-like II"/>
    <property type="match status" value="1"/>
</dbReference>
<dbReference type="GO" id="GO:0015276">
    <property type="term" value="F:ligand-gated monoatomic ion channel activity"/>
    <property type="evidence" value="ECO:0007669"/>
    <property type="project" value="InterPro"/>
</dbReference>
<name>A0A8J5MYS7_HOMAM</name>
<evidence type="ECO:0000256" key="2">
    <source>
        <dbReference type="ARBA" id="ARBA00008685"/>
    </source>
</evidence>
<comment type="similarity">
    <text evidence="2">Belongs to the glutamate-gated ion channel (TC 1.A.10.1) family.</text>
</comment>
<evidence type="ECO:0000256" key="4">
    <source>
        <dbReference type="ARBA" id="ARBA00022475"/>
    </source>
</evidence>
<sequence>LTDSRVQKQVRVQGPHTSLSPPSSHPPGDRCLCPLGAFDLVSQGTRNKMVRQKALFLCVVCIWLHLAGSEPSVTSIKPTPILSFEKNDSKPAVIPEPLINTINKYNVNSRLYSPSGESSALQTQNFRLMSLNSEANSSEGHRSPTAGWPPDNSTALTPGLLSLASYSSSSLTPADEESLARLLVAIVTKEMKGCVLVVAFDAGFKDSPVLDHLKLLPNPRQVVEVRSTVDLEGVVWESTQCRGYLFLLHHHHHTLFNFADLTNFMWDFTGRYVVAGPSKTQLTALTTTKKMLKTHNLLALVKSEREGEWLLYTNQLIWETGLAYLTTWLPHRLTTSASLFPDKLTHLRGAVLTVVTFPWDPSVIYEVDESGKVVLRYGRDIQVVTALAHALNFSIRYVEPPAGEVWGTRIGNGSSWNGLMGYLQRGEAHIGIVNMFISNINNRLEVTDFSMPYDADVTCFMASQPPPLPRWKRILYPFQMTTTEESRALHSFAYSCLYAYGLHFSEAQANLPHRRSTQLFVCFLWMYTIIIVTGYRSNLTAYLTVARQPPTVNTVRELYASGLQIAGIGHFFGSALEASSNQYLKRFQAYQLHKDLWTVVEAGTTVYLESKMYLQYVITKLFSSRGAPLMRIIKECFAPYNIALTTQRHSPLKEKLDPFIMRMVESGLVQYWFSESLMISKKNTKNQEEQETGDVRHLDETENDVTSLSVDHMQGVFFVFLLGSLISTIVFVGEVTLKRKSEGGDGE</sequence>
<keyword evidence="9 17" id="KW-0675">Receptor</keyword>
<accession>A0A8J5MYS7</accession>
<evidence type="ECO:0000256" key="9">
    <source>
        <dbReference type="ARBA" id="ARBA00023170"/>
    </source>
</evidence>
<evidence type="ECO:0000259" key="15">
    <source>
        <dbReference type="Pfam" id="PF00060"/>
    </source>
</evidence>
<evidence type="ECO:0000259" key="16">
    <source>
        <dbReference type="Pfam" id="PF10613"/>
    </source>
</evidence>
<evidence type="ECO:0000256" key="1">
    <source>
        <dbReference type="ARBA" id="ARBA00004651"/>
    </source>
</evidence>
<dbReference type="GO" id="GO:0005886">
    <property type="term" value="C:plasma membrane"/>
    <property type="evidence" value="ECO:0007669"/>
    <property type="project" value="UniProtKB-SubCell"/>
</dbReference>
<keyword evidence="6 14" id="KW-1133">Transmembrane helix</keyword>
<evidence type="ECO:0000256" key="7">
    <source>
        <dbReference type="ARBA" id="ARBA00023065"/>
    </source>
</evidence>
<evidence type="ECO:0000256" key="5">
    <source>
        <dbReference type="ARBA" id="ARBA00022692"/>
    </source>
</evidence>
<reference evidence="17" key="1">
    <citation type="journal article" date="2021" name="Sci. Adv.">
        <title>The American lobster genome reveals insights on longevity, neural, and immune adaptations.</title>
        <authorList>
            <person name="Polinski J.M."/>
            <person name="Zimin A.V."/>
            <person name="Clark K.F."/>
            <person name="Kohn A.B."/>
            <person name="Sadowski N."/>
            <person name="Timp W."/>
            <person name="Ptitsyn A."/>
            <person name="Khanna P."/>
            <person name="Romanova D.Y."/>
            <person name="Williams P."/>
            <person name="Greenwood S.J."/>
            <person name="Moroz L.L."/>
            <person name="Walt D.R."/>
            <person name="Bodnar A.G."/>
        </authorList>
    </citation>
    <scope>NUCLEOTIDE SEQUENCE</scope>
    <source>
        <strain evidence="17">GMGI-L3</strain>
    </source>
</reference>
<gene>
    <name evidence="17" type="primary">Ir21a-L2</name>
    <name evidence="17" type="ORF">Hamer_G002361</name>
</gene>
<keyword evidence="3" id="KW-0813">Transport</keyword>
<evidence type="ECO:0000313" key="17">
    <source>
        <dbReference type="EMBL" id="KAG7168337.1"/>
    </source>
</evidence>
<dbReference type="GO" id="GO:0050906">
    <property type="term" value="P:detection of stimulus involved in sensory perception"/>
    <property type="evidence" value="ECO:0007669"/>
    <property type="project" value="UniProtKB-ARBA"/>
</dbReference>